<proteinExistence type="predicted"/>
<reference evidence="1" key="2">
    <citation type="submission" date="2017-07" db="EMBL/GenBank/DDBJ databases">
        <authorList>
            <person name="Benevides L.J."/>
            <person name="Martin R."/>
            <person name="Miquel S."/>
            <person name="Bridonneau C."/>
            <person name="Robert V."/>
            <person name="Hudault S."/>
            <person name="Chain F."/>
            <person name="Berteau O."/>
            <person name="Azevedo V."/>
            <person name="Soares S.C."/>
            <person name="Chatel J.M."/>
            <person name="Sokol H."/>
            <person name="Bermudez-Humaran L.G."/>
            <person name="Thomas M."/>
            <person name="Langella P."/>
        </authorList>
    </citation>
    <scope>NUCLEOTIDE SEQUENCE</scope>
    <source>
        <strain evidence="1">CNCM I 4540</strain>
    </source>
</reference>
<sequence length="289" mass="30237">MSKQISTKTTIRNLTAEIKKTFVKKDAFTPVETAANAAIKAVKVTGNTVNFYTNTGMTGAAAFSMDFPTEMFLDQTKTAFVGKFKFSDTTYPGATDPKLDGKPVMVLAVKGENPDSCTYSFLNMAALVDTYAAKTTGKDASTTVTIAGYEVDVKVNVSAAVGNALILKDDGLYVPTPKEVDISGKADKATGATAGNFAALDGEGNLTDSGKKPADFVASETGKRLMTDAEGEKLAGVSEGATKTAASSTNGNVNIDGKEVVVYTEPENVLHDEDVEDFSAEDIAALLAD</sequence>
<gene>
    <name evidence="1" type="ORF">CGS46_12645</name>
    <name evidence="2" type="ORF">CGS46_13035</name>
</gene>
<protein>
    <submittedName>
        <fullName evidence="1">Uncharacterized protein</fullName>
    </submittedName>
</protein>
<reference evidence="1 3" key="1">
    <citation type="journal article" date="2017" name="Front. Microbiol.">
        <title>New Insights into the Diversity of the Genus Faecalibacterium.</title>
        <authorList>
            <person name="Benevides L."/>
            <person name="Burman S."/>
            <person name="Martin R."/>
            <person name="Robert V."/>
            <person name="Thomas M."/>
            <person name="Miquel S."/>
            <person name="Chain F."/>
            <person name="Sokol H."/>
            <person name="Bermudez-Humaran L.G."/>
            <person name="Morrison M."/>
            <person name="Langella P."/>
            <person name="Azevedo V.A."/>
            <person name="Chatel J.M."/>
            <person name="Soares S."/>
        </authorList>
    </citation>
    <scope>NUCLEOTIDE SEQUENCE [LARGE SCALE GENOMIC DNA]</scope>
    <source>
        <strain evidence="1">CNCM I 4540</strain>
        <strain evidence="3">CNCM I-4540</strain>
    </source>
</reference>
<evidence type="ECO:0000313" key="3">
    <source>
        <dbReference type="Proteomes" id="UP000220752"/>
    </source>
</evidence>
<keyword evidence="3" id="KW-1185">Reference proteome</keyword>
<organism evidence="1 3">
    <name type="scientific">Faecalibacterium langellae</name>
    <dbReference type="NCBI Taxonomy" id="3435293"/>
    <lineage>
        <taxon>Bacteria</taxon>
        <taxon>Bacillati</taxon>
        <taxon>Bacillota</taxon>
        <taxon>Clostridia</taxon>
        <taxon>Eubacteriales</taxon>
        <taxon>Oscillospiraceae</taxon>
        <taxon>Faecalibacterium</taxon>
    </lineage>
</organism>
<comment type="caution">
    <text evidence="1">The sequence shown here is derived from an EMBL/GenBank/DDBJ whole genome shotgun (WGS) entry which is preliminary data.</text>
</comment>
<evidence type="ECO:0000313" key="1">
    <source>
        <dbReference type="EMBL" id="PDX57366.1"/>
    </source>
</evidence>
<dbReference type="Proteomes" id="UP000220752">
    <property type="component" value="Unassembled WGS sequence"/>
</dbReference>
<dbReference type="EMBL" id="NMTQ01000037">
    <property type="protein sequence ID" value="PDX57441.1"/>
    <property type="molecule type" value="Genomic_DNA"/>
</dbReference>
<dbReference type="AlphaFoldDB" id="A0A2A6Z7K2"/>
<dbReference type="EMBL" id="NMTQ01000037">
    <property type="protein sequence ID" value="PDX57366.1"/>
    <property type="molecule type" value="Genomic_DNA"/>
</dbReference>
<name>A0A2A6Z7K2_9FIRM</name>
<accession>A0A2A6Z7K2</accession>
<evidence type="ECO:0000313" key="2">
    <source>
        <dbReference type="EMBL" id="PDX57441.1"/>
    </source>
</evidence>